<gene>
    <name evidence="1" type="ORF">CEXT_142761</name>
</gene>
<reference evidence="1 2" key="1">
    <citation type="submission" date="2021-06" db="EMBL/GenBank/DDBJ databases">
        <title>Caerostris extrusa draft genome.</title>
        <authorList>
            <person name="Kono N."/>
            <person name="Arakawa K."/>
        </authorList>
    </citation>
    <scope>NUCLEOTIDE SEQUENCE [LARGE SCALE GENOMIC DNA]</scope>
</reference>
<dbReference type="EMBL" id="BPLR01012996">
    <property type="protein sequence ID" value="GIY57962.1"/>
    <property type="molecule type" value="Genomic_DNA"/>
</dbReference>
<keyword evidence="2" id="KW-1185">Reference proteome</keyword>
<dbReference type="AlphaFoldDB" id="A0AAV4UJD7"/>
<accession>A0AAV4UJD7</accession>
<name>A0AAV4UJD7_CAEEX</name>
<dbReference type="Proteomes" id="UP001054945">
    <property type="component" value="Unassembled WGS sequence"/>
</dbReference>
<organism evidence="1 2">
    <name type="scientific">Caerostris extrusa</name>
    <name type="common">Bark spider</name>
    <name type="synonym">Caerostris bankana</name>
    <dbReference type="NCBI Taxonomy" id="172846"/>
    <lineage>
        <taxon>Eukaryota</taxon>
        <taxon>Metazoa</taxon>
        <taxon>Ecdysozoa</taxon>
        <taxon>Arthropoda</taxon>
        <taxon>Chelicerata</taxon>
        <taxon>Arachnida</taxon>
        <taxon>Araneae</taxon>
        <taxon>Araneomorphae</taxon>
        <taxon>Entelegynae</taxon>
        <taxon>Araneoidea</taxon>
        <taxon>Araneidae</taxon>
        <taxon>Caerostris</taxon>
    </lineage>
</organism>
<evidence type="ECO:0000313" key="1">
    <source>
        <dbReference type="EMBL" id="GIY57962.1"/>
    </source>
</evidence>
<sequence length="88" mass="10531">MQLRHPKKNYKQPPRVLRSEILNSRQPRKKSIDEKNVVIHNFRKSFEQQHSDSPLKTHHDLKNLTPLQRHKLRSIQELCHVHGCLKLS</sequence>
<protein>
    <submittedName>
        <fullName evidence="1">Uncharacterized protein</fullName>
    </submittedName>
</protein>
<proteinExistence type="predicted"/>
<comment type="caution">
    <text evidence="1">The sequence shown here is derived from an EMBL/GenBank/DDBJ whole genome shotgun (WGS) entry which is preliminary data.</text>
</comment>
<evidence type="ECO:0000313" key="2">
    <source>
        <dbReference type="Proteomes" id="UP001054945"/>
    </source>
</evidence>